<comment type="caution">
    <text evidence="4">The sequence shown here is derived from an EMBL/GenBank/DDBJ whole genome shotgun (WGS) entry which is preliminary data.</text>
</comment>
<evidence type="ECO:0000256" key="3">
    <source>
        <dbReference type="ARBA" id="ARBA00023006"/>
    </source>
</evidence>
<dbReference type="GO" id="GO:0000045">
    <property type="term" value="P:autophagosome assembly"/>
    <property type="evidence" value="ECO:0007669"/>
    <property type="project" value="TreeGrafter"/>
</dbReference>
<dbReference type="EMBL" id="WVTA01000014">
    <property type="protein sequence ID" value="KAK3202351.1"/>
    <property type="molecule type" value="Genomic_DNA"/>
</dbReference>
<dbReference type="GO" id="GO:1990316">
    <property type="term" value="C:Atg1/ULK1 kinase complex"/>
    <property type="evidence" value="ECO:0007669"/>
    <property type="project" value="TreeGrafter"/>
</dbReference>
<dbReference type="GO" id="GO:0000407">
    <property type="term" value="C:phagophore assembly site"/>
    <property type="evidence" value="ECO:0007669"/>
    <property type="project" value="TreeGrafter"/>
</dbReference>
<dbReference type="Pfam" id="PF07855">
    <property type="entry name" value="ATG101"/>
    <property type="match status" value="1"/>
</dbReference>
<name>A0AAN6LUE4_9PLEO</name>
<evidence type="ECO:0000256" key="1">
    <source>
        <dbReference type="ARBA" id="ARBA00007130"/>
    </source>
</evidence>
<dbReference type="PANTHER" id="PTHR13292:SF0">
    <property type="entry name" value="AUTOPHAGY-RELATED PROTEIN 101"/>
    <property type="match status" value="1"/>
</dbReference>
<evidence type="ECO:0000256" key="2">
    <source>
        <dbReference type="ARBA" id="ARBA00018874"/>
    </source>
</evidence>
<gene>
    <name evidence="4" type="ORF">GRF29_161g917153</name>
</gene>
<dbReference type="GO" id="GO:0019901">
    <property type="term" value="F:protein kinase binding"/>
    <property type="evidence" value="ECO:0007669"/>
    <property type="project" value="TreeGrafter"/>
</dbReference>
<proteinExistence type="inferred from homology"/>
<organism evidence="4 5">
    <name type="scientific">Pseudopithomyces chartarum</name>
    <dbReference type="NCBI Taxonomy" id="1892770"/>
    <lineage>
        <taxon>Eukaryota</taxon>
        <taxon>Fungi</taxon>
        <taxon>Dikarya</taxon>
        <taxon>Ascomycota</taxon>
        <taxon>Pezizomycotina</taxon>
        <taxon>Dothideomycetes</taxon>
        <taxon>Pleosporomycetidae</taxon>
        <taxon>Pleosporales</taxon>
        <taxon>Massarineae</taxon>
        <taxon>Didymosphaeriaceae</taxon>
        <taxon>Pseudopithomyces</taxon>
    </lineage>
</organism>
<dbReference type="Proteomes" id="UP001280581">
    <property type="component" value="Unassembled WGS sequence"/>
</dbReference>
<dbReference type="InterPro" id="IPR012445">
    <property type="entry name" value="ATG101"/>
</dbReference>
<keyword evidence="3" id="KW-0072">Autophagy</keyword>
<dbReference type="AlphaFoldDB" id="A0AAN6LUE4"/>
<comment type="similarity">
    <text evidence="1">Belongs to the ATG101 family.</text>
</comment>
<evidence type="ECO:0000313" key="4">
    <source>
        <dbReference type="EMBL" id="KAK3202351.1"/>
    </source>
</evidence>
<reference evidence="4 5" key="1">
    <citation type="submission" date="2021-02" db="EMBL/GenBank/DDBJ databases">
        <title>Genome assembly of Pseudopithomyces chartarum.</title>
        <authorList>
            <person name="Jauregui R."/>
            <person name="Singh J."/>
            <person name="Voisey C."/>
        </authorList>
    </citation>
    <scope>NUCLEOTIDE SEQUENCE [LARGE SCALE GENOMIC DNA]</scope>
    <source>
        <strain evidence="4 5">AGR01</strain>
    </source>
</reference>
<sequence length="195" mass="22544">MDTRRRPEYHLDIFADLACVKDVVKAILHTIFFHRYFTSISPLTRDLLDLTLPAIDDVDLETLIDQRTIALVRAIESTHQQRGRGQLVVQFFEKRRRKTYFFGKADEDVCWEQWTLDVTLATPRTETARVDVLKVRRAMTKSLEKAAHKIIGIVNRDKDHIPPITTTDANPFPYQVVVNPKAAPDQTWGPRMGIF</sequence>
<accession>A0AAN6LUE4</accession>
<protein>
    <recommendedName>
        <fullName evidence="2">Autophagy-related protein 101</fullName>
    </recommendedName>
</protein>
<evidence type="ECO:0000313" key="5">
    <source>
        <dbReference type="Proteomes" id="UP001280581"/>
    </source>
</evidence>
<dbReference type="PANTHER" id="PTHR13292">
    <property type="entry name" value="AUTOPHAGY-RELATED PROTEIN 101"/>
    <property type="match status" value="1"/>
</dbReference>
<keyword evidence="5" id="KW-1185">Reference proteome</keyword>